<accession>A0AAU8U2T8</accession>
<sequence>MQRGWGTVEIQLEELLALTNNITPPADACNTWRALYRGLLEFRDDLMQHIHLENNVLFVNALTPRH</sequence>
<dbReference type="Gene3D" id="1.20.120.520">
    <property type="entry name" value="nmb1532 protein domain like"/>
    <property type="match status" value="1"/>
</dbReference>
<comment type="subcellular location">
    <subcellularLocation>
        <location evidence="1">Cytoplasm</location>
    </subcellularLocation>
</comment>
<dbReference type="EMBL" id="CP011117">
    <property type="protein sequence ID" value="AKA85960.1"/>
    <property type="molecule type" value="Genomic_DNA"/>
</dbReference>
<name>A0AAU8U2T8_9PSED</name>
<dbReference type="InterPro" id="IPR019903">
    <property type="entry name" value="RIC_family"/>
</dbReference>
<dbReference type="KEGG" id="pfb:VO64_5414"/>
<dbReference type="AlphaFoldDB" id="A0AAU8U2T8"/>
<gene>
    <name evidence="2" type="ORF">VO64_5414</name>
</gene>
<dbReference type="GO" id="GO:0005737">
    <property type="term" value="C:cytoplasm"/>
    <property type="evidence" value="ECO:0007669"/>
    <property type="project" value="UniProtKB-SubCell"/>
</dbReference>
<proteinExistence type="predicted"/>
<reference evidence="2 3" key="1">
    <citation type="journal article" date="2015" name="Genome Announc.">
        <title>Complete Genome Sequence of Biocontrol Strain Pseudomonas fluorescens LBUM223.</title>
        <authorList>
            <person name="Roquigny R."/>
            <person name="Arseneault T."/>
            <person name="Gadkar V.J."/>
            <person name="Novinscak A."/>
            <person name="Joly D.L."/>
            <person name="Filion M."/>
        </authorList>
    </citation>
    <scope>NUCLEOTIDE SEQUENCE [LARGE SCALE GENOMIC DNA]</scope>
    <source>
        <strain evidence="2 3">LBUM223</strain>
    </source>
</reference>
<evidence type="ECO:0000256" key="1">
    <source>
        <dbReference type="ARBA" id="ARBA00004496"/>
    </source>
</evidence>
<evidence type="ECO:0000313" key="2">
    <source>
        <dbReference type="EMBL" id="AKA85960.1"/>
    </source>
</evidence>
<dbReference type="PANTHER" id="PTHR36438">
    <property type="entry name" value="IRON-SULFUR CLUSTER REPAIR PROTEIN YTFE"/>
    <property type="match status" value="1"/>
</dbReference>
<dbReference type="Proteomes" id="UP000033099">
    <property type="component" value="Chromosome"/>
</dbReference>
<dbReference type="PANTHER" id="PTHR36438:SF1">
    <property type="entry name" value="IRON-SULFUR CLUSTER REPAIR PROTEIN YTFE"/>
    <property type="match status" value="1"/>
</dbReference>
<evidence type="ECO:0000313" key="3">
    <source>
        <dbReference type="Proteomes" id="UP000033099"/>
    </source>
</evidence>
<organism evidence="2 3">
    <name type="scientific">Pseudomonas synxantha</name>
    <dbReference type="NCBI Taxonomy" id="47883"/>
    <lineage>
        <taxon>Bacteria</taxon>
        <taxon>Pseudomonadati</taxon>
        <taxon>Pseudomonadota</taxon>
        <taxon>Gammaproteobacteria</taxon>
        <taxon>Pseudomonadales</taxon>
        <taxon>Pseudomonadaceae</taxon>
        <taxon>Pseudomonas</taxon>
    </lineage>
</organism>
<protein>
    <submittedName>
        <fullName evidence="2">Nitric oxide-dependent regulator DnrN or NorA</fullName>
    </submittedName>
</protein>